<proteinExistence type="predicted"/>
<dbReference type="InterPro" id="IPR000700">
    <property type="entry name" value="PAS-assoc_C"/>
</dbReference>
<dbReference type="SUPFAM" id="SSF81606">
    <property type="entry name" value="PP2C-like"/>
    <property type="match status" value="1"/>
</dbReference>
<name>A0A3A9ZBR7_9ACTN</name>
<feature type="region of interest" description="Disordered" evidence="2">
    <location>
        <begin position="199"/>
        <end position="226"/>
    </location>
</feature>
<accession>A0A3A9ZBR7</accession>
<evidence type="ECO:0000313" key="5">
    <source>
        <dbReference type="Proteomes" id="UP000272474"/>
    </source>
</evidence>
<dbReference type="Gene3D" id="3.60.40.10">
    <property type="entry name" value="PPM-type phosphatase domain"/>
    <property type="match status" value="1"/>
</dbReference>
<dbReference type="Pfam" id="PF08447">
    <property type="entry name" value="PAS_3"/>
    <property type="match status" value="1"/>
</dbReference>
<gene>
    <name evidence="4" type="ORF">D7294_06575</name>
</gene>
<evidence type="ECO:0000256" key="2">
    <source>
        <dbReference type="SAM" id="MobiDB-lite"/>
    </source>
</evidence>
<reference evidence="4 5" key="1">
    <citation type="journal article" date="2014" name="Int. J. Syst. Evol. Microbiol.">
        <title>Streptomyces hoynatensis sp. nov., isolated from deep marine sediment.</title>
        <authorList>
            <person name="Veyisoglu A."/>
            <person name="Sahin N."/>
        </authorList>
    </citation>
    <scope>NUCLEOTIDE SEQUENCE [LARGE SCALE GENOMIC DNA]</scope>
    <source>
        <strain evidence="4 5">KCTC 29097</strain>
    </source>
</reference>
<dbReference type="InterPro" id="IPR001932">
    <property type="entry name" value="PPM-type_phosphatase-like_dom"/>
</dbReference>
<dbReference type="PANTHER" id="PTHR43156:SF2">
    <property type="entry name" value="STAGE II SPORULATION PROTEIN E"/>
    <property type="match status" value="1"/>
</dbReference>
<dbReference type="Pfam" id="PF07228">
    <property type="entry name" value="SpoIIE"/>
    <property type="match status" value="1"/>
</dbReference>
<keyword evidence="5" id="KW-1185">Reference proteome</keyword>
<feature type="domain" description="PAC" evidence="3">
    <location>
        <begin position="151"/>
        <end position="203"/>
    </location>
</feature>
<dbReference type="SUPFAM" id="SSF55785">
    <property type="entry name" value="PYP-like sensor domain (PAS domain)"/>
    <property type="match status" value="1"/>
</dbReference>
<organism evidence="4 5">
    <name type="scientific">Streptomyces hoynatensis</name>
    <dbReference type="NCBI Taxonomy" id="1141874"/>
    <lineage>
        <taxon>Bacteria</taxon>
        <taxon>Bacillati</taxon>
        <taxon>Actinomycetota</taxon>
        <taxon>Actinomycetes</taxon>
        <taxon>Kitasatosporales</taxon>
        <taxon>Streptomycetaceae</taxon>
        <taxon>Streptomyces</taxon>
    </lineage>
</organism>
<protein>
    <submittedName>
        <fullName evidence="4">PAS domain S-box protein</fullName>
    </submittedName>
</protein>
<dbReference type="InterPro" id="IPR000014">
    <property type="entry name" value="PAS"/>
</dbReference>
<dbReference type="OrthoDB" id="341868at2"/>
<dbReference type="SMART" id="SM00086">
    <property type="entry name" value="PAC"/>
    <property type="match status" value="1"/>
</dbReference>
<dbReference type="PROSITE" id="PS50113">
    <property type="entry name" value="PAC"/>
    <property type="match status" value="1"/>
</dbReference>
<dbReference type="InterPro" id="IPR013655">
    <property type="entry name" value="PAS_fold_3"/>
</dbReference>
<dbReference type="NCBIfam" id="TIGR00229">
    <property type="entry name" value="sensory_box"/>
    <property type="match status" value="1"/>
</dbReference>
<dbReference type="SMART" id="SM00331">
    <property type="entry name" value="PP2C_SIG"/>
    <property type="match status" value="1"/>
</dbReference>
<dbReference type="AlphaFoldDB" id="A0A3A9ZBR7"/>
<dbReference type="PANTHER" id="PTHR43156">
    <property type="entry name" value="STAGE II SPORULATION PROTEIN E-RELATED"/>
    <property type="match status" value="1"/>
</dbReference>
<dbReference type="Gene3D" id="2.10.70.100">
    <property type="match status" value="1"/>
</dbReference>
<dbReference type="Proteomes" id="UP000272474">
    <property type="component" value="Unassembled WGS sequence"/>
</dbReference>
<sequence length="475" mass="49726">MRYSPQHPETPANGLAPGAALDELIGRARRLREDVAALRRGERDEGPGHRLRDAVWELAAEGLSAVAEELSRLRPGPQGEGLARLGERVGNAEWNLLTDGVVWSDELYSIFGRPVEEGPLTLDQLPSCLPPEDQPALTGAVTGCLVDGRPVDCEFRVVRPDGTLRTVQMVGEPVFDEEGGTVAMWAMIRDLSEIRRSAADAAREEGRGAPAGGPAEELRRQRRAARAGHGLAIELQDQAPAPWLAPPPPSRADGPPGTLDLAVRYLPAAPGVPSSGKWYDTLRLPDGGFVLSMGDLSGRGPAAAVGTAAALGAVRGIALTGAEPGELLAHLNQLLDREAHPVLASALCCRYEPGGRVLTWAQAGHPAPMLCRAGAGWPLPRPAGTLLGAVTDAVYAQRTDLLEPGDVLVLHTDGLFSAIPQGTPTGHGGDLRLISLARRLSAAGSAGEGLGVIAAECGEAGREDDACVLVARVRP</sequence>
<dbReference type="InterPro" id="IPR035965">
    <property type="entry name" value="PAS-like_dom_sf"/>
</dbReference>
<evidence type="ECO:0000256" key="1">
    <source>
        <dbReference type="ARBA" id="ARBA00022801"/>
    </source>
</evidence>
<dbReference type="Gene3D" id="3.30.450.20">
    <property type="entry name" value="PAS domain"/>
    <property type="match status" value="1"/>
</dbReference>
<comment type="caution">
    <text evidence="4">The sequence shown here is derived from an EMBL/GenBank/DDBJ whole genome shotgun (WGS) entry which is preliminary data.</text>
</comment>
<dbReference type="InterPro" id="IPR036457">
    <property type="entry name" value="PPM-type-like_dom_sf"/>
</dbReference>
<keyword evidence="1" id="KW-0378">Hydrolase</keyword>
<dbReference type="EMBL" id="RBAL01000003">
    <property type="protein sequence ID" value="RKN44787.1"/>
    <property type="molecule type" value="Genomic_DNA"/>
</dbReference>
<dbReference type="CDD" id="cd00130">
    <property type="entry name" value="PAS"/>
    <property type="match status" value="1"/>
</dbReference>
<evidence type="ECO:0000259" key="3">
    <source>
        <dbReference type="PROSITE" id="PS50113"/>
    </source>
</evidence>
<evidence type="ECO:0000313" key="4">
    <source>
        <dbReference type="EMBL" id="RKN44787.1"/>
    </source>
</evidence>
<dbReference type="RefSeq" id="WP_120676527.1">
    <property type="nucleotide sequence ID" value="NZ_RBAL01000003.1"/>
</dbReference>
<dbReference type="InterPro" id="IPR001610">
    <property type="entry name" value="PAC"/>
</dbReference>
<dbReference type="GO" id="GO:0016791">
    <property type="term" value="F:phosphatase activity"/>
    <property type="evidence" value="ECO:0007669"/>
    <property type="project" value="TreeGrafter"/>
</dbReference>
<dbReference type="InterPro" id="IPR052016">
    <property type="entry name" value="Bact_Sigma-Reg"/>
</dbReference>